<reference evidence="1 2" key="1">
    <citation type="journal article" date="2018" name="Int. J. Syst. Evol. Microbiol.">
        <title>Methylomusa anaerophila gen. nov., sp. nov., an anaerobic methanol-utilizing bacterium isolated from a microbial fuel cell.</title>
        <authorList>
            <person name="Amano N."/>
            <person name="Yamamuro A."/>
            <person name="Miyahara M."/>
            <person name="Kouzuma A."/>
            <person name="Abe T."/>
            <person name="Watanabe K."/>
        </authorList>
    </citation>
    <scope>NUCLEOTIDE SEQUENCE [LARGE SCALE GENOMIC DNA]</scope>
    <source>
        <strain evidence="1 2">MMFC1</strain>
    </source>
</reference>
<accession>A0A348AQS9</accession>
<evidence type="ECO:0000313" key="1">
    <source>
        <dbReference type="EMBL" id="BBB93427.1"/>
    </source>
</evidence>
<evidence type="ECO:0000313" key="2">
    <source>
        <dbReference type="Proteomes" id="UP000276437"/>
    </source>
</evidence>
<name>A0A348AQS9_9FIRM</name>
<protein>
    <submittedName>
        <fullName evidence="1">Uncharacterized protein</fullName>
    </submittedName>
</protein>
<sequence length="58" mass="6642">MHRIIMGNYRTYHVKKAGKAIEAKIIDPNVYTRHYNFSPSFAPVPSQMQSGEIFSLSI</sequence>
<dbReference type="EMBL" id="AP018449">
    <property type="protein sequence ID" value="BBB93427.1"/>
    <property type="molecule type" value="Genomic_DNA"/>
</dbReference>
<keyword evidence="2" id="KW-1185">Reference proteome</keyword>
<dbReference type="KEGG" id="mana:MAMMFC1_04144"/>
<proteinExistence type="predicted"/>
<dbReference type="Proteomes" id="UP000276437">
    <property type="component" value="Chromosome"/>
</dbReference>
<gene>
    <name evidence="1" type="ORF">MAMMFC1_04144</name>
</gene>
<organism evidence="1 2">
    <name type="scientific">Methylomusa anaerophila</name>
    <dbReference type="NCBI Taxonomy" id="1930071"/>
    <lineage>
        <taxon>Bacteria</taxon>
        <taxon>Bacillati</taxon>
        <taxon>Bacillota</taxon>
        <taxon>Negativicutes</taxon>
        <taxon>Selenomonadales</taxon>
        <taxon>Sporomusaceae</taxon>
        <taxon>Methylomusa</taxon>
    </lineage>
</organism>
<dbReference type="AlphaFoldDB" id="A0A348AQS9"/>